<feature type="compositionally biased region" description="Polar residues" evidence="1">
    <location>
        <begin position="290"/>
        <end position="308"/>
    </location>
</feature>
<feature type="region of interest" description="Disordered" evidence="1">
    <location>
        <begin position="497"/>
        <end position="648"/>
    </location>
</feature>
<dbReference type="OMA" id="ACFEDIH"/>
<evidence type="ECO:0000256" key="1">
    <source>
        <dbReference type="SAM" id="MobiDB-lite"/>
    </source>
</evidence>
<dbReference type="VEuPathDB" id="FungiDB:MYCTH_2112409"/>
<dbReference type="AlphaFoldDB" id="G2QIE7"/>
<sequence length="648" mass="73272">MAQNGTNLHNTPASCCQLHIKIPTPTPSEDADIGDSNAWLAQHPNGFLIMRSLKAHHGFITNSMLIRSIDTGELFVNKRFRRFAPSISDDGTGIMLDGRFTTLHPPELLFSTLEDSCVEVTLPDEGYFPKLYGYGFPFGQPGQRRDEDPSPWDIYSLYFKHYNGGNIGNLVEMYRDRRSGAPIPEPFIWHVMEQLSRAILFLSCGVAREDLDDLLSRSSYGEEEDEEDDHPLKPGWKPIAHGAILERNVLLHFPDGNDDPLTRCCFPQVILEGFDKARLLCRESQHPRTVRNTAAGESSNDNPTPTTWEDVQLLGDLIGRLVTPTCPGEEAGRHKPSDSYYHSEIPGRRTRKPEEQHPAYSTDLIGLVQAWQNRRRDKSRQPSRHVWWADLPNRKHIESANWLLRHVLPKAIEKVRQYRRLHGSILLGNRVEDVSWVMPDPALANIPFSVNNDIGQPDAALDLVRIRLRYFLGPYVPVWHHYDAGEVSGKKPVEGESELYTIDGGPGKTEVDVGDDDEGDINWSDSGSGSSFETSDSGPRQPKQSASEASKWHIRTKGRGVPPTATVLARPSPKFRTSVGMTMRPKNTPPPPRGRKPRVTRRTGVLPTRRSERIAAMKRKEPSTREQGGWVQDQDRCEERGARRRRRR</sequence>
<reference evidence="2 3" key="1">
    <citation type="journal article" date="2011" name="Nat. Biotechnol.">
        <title>Comparative genomic analysis of the thermophilic biomass-degrading fungi Myceliophthora thermophila and Thielavia terrestris.</title>
        <authorList>
            <person name="Berka R.M."/>
            <person name="Grigoriev I.V."/>
            <person name="Otillar R."/>
            <person name="Salamov A."/>
            <person name="Grimwood J."/>
            <person name="Reid I."/>
            <person name="Ishmael N."/>
            <person name="John T."/>
            <person name="Darmond C."/>
            <person name="Moisan M.-C."/>
            <person name="Henrissat B."/>
            <person name="Coutinho P.M."/>
            <person name="Lombard V."/>
            <person name="Natvig D.O."/>
            <person name="Lindquist E."/>
            <person name="Schmutz J."/>
            <person name="Lucas S."/>
            <person name="Harris P."/>
            <person name="Powlowski J."/>
            <person name="Bellemare A."/>
            <person name="Taylor D."/>
            <person name="Butler G."/>
            <person name="de Vries R.P."/>
            <person name="Allijn I.E."/>
            <person name="van den Brink J."/>
            <person name="Ushinsky S."/>
            <person name="Storms R."/>
            <person name="Powell A.J."/>
            <person name="Paulsen I.T."/>
            <person name="Elbourne L.D.H."/>
            <person name="Baker S.E."/>
            <person name="Magnuson J."/>
            <person name="LaBoissiere S."/>
            <person name="Clutterbuck A.J."/>
            <person name="Martinez D."/>
            <person name="Wogulis M."/>
            <person name="de Leon A.L."/>
            <person name="Rey M.W."/>
            <person name="Tsang A."/>
        </authorList>
    </citation>
    <scope>NUCLEOTIDE SEQUENCE [LARGE SCALE GENOMIC DNA]</scope>
    <source>
        <strain evidence="3">ATCC 42464 / BCRC 31852 / DSM 1799</strain>
    </source>
</reference>
<feature type="compositionally biased region" description="Low complexity" evidence="1">
    <location>
        <begin position="521"/>
        <end position="538"/>
    </location>
</feature>
<dbReference type="InParanoid" id="G2QIE7"/>
<evidence type="ECO:0000313" key="3">
    <source>
        <dbReference type="Proteomes" id="UP000007322"/>
    </source>
</evidence>
<dbReference type="Proteomes" id="UP000007322">
    <property type="component" value="Chromosome 5"/>
</dbReference>
<gene>
    <name evidence="2" type="ORF">MYCTH_2112409</name>
</gene>
<dbReference type="HOGENOM" id="CLU_422836_0_0_1"/>
<dbReference type="GeneID" id="11511326"/>
<accession>G2QIE7</accession>
<keyword evidence="3" id="KW-1185">Reference proteome</keyword>
<feature type="region of interest" description="Disordered" evidence="1">
    <location>
        <begin position="288"/>
        <end position="308"/>
    </location>
</feature>
<dbReference type="KEGG" id="mtm:MYCTH_2112409"/>
<dbReference type="eggNOG" id="ENOG502S4R6">
    <property type="taxonomic scope" value="Eukaryota"/>
</dbReference>
<organism evidence="2 3">
    <name type="scientific">Thermothelomyces thermophilus (strain ATCC 42464 / BCRC 31852 / DSM 1799)</name>
    <name type="common">Sporotrichum thermophile</name>
    <dbReference type="NCBI Taxonomy" id="573729"/>
    <lineage>
        <taxon>Eukaryota</taxon>
        <taxon>Fungi</taxon>
        <taxon>Dikarya</taxon>
        <taxon>Ascomycota</taxon>
        <taxon>Pezizomycotina</taxon>
        <taxon>Sordariomycetes</taxon>
        <taxon>Sordariomycetidae</taxon>
        <taxon>Sordariales</taxon>
        <taxon>Chaetomiaceae</taxon>
        <taxon>Thermothelomyces</taxon>
    </lineage>
</organism>
<dbReference type="OrthoDB" id="310217at2759"/>
<evidence type="ECO:0000313" key="2">
    <source>
        <dbReference type="EMBL" id="AEO60321.1"/>
    </source>
</evidence>
<proteinExistence type="predicted"/>
<feature type="compositionally biased region" description="Basic and acidic residues" evidence="1">
    <location>
        <begin position="609"/>
        <end position="624"/>
    </location>
</feature>
<dbReference type="RefSeq" id="XP_003665566.1">
    <property type="nucleotide sequence ID" value="XM_003665518.1"/>
</dbReference>
<protein>
    <submittedName>
        <fullName evidence="2">Uncharacterized protein</fullName>
    </submittedName>
</protein>
<name>G2QIE7_THET4</name>
<feature type="region of interest" description="Disordered" evidence="1">
    <location>
        <begin position="326"/>
        <end position="357"/>
    </location>
</feature>
<dbReference type="EMBL" id="CP003006">
    <property type="protein sequence ID" value="AEO60321.1"/>
    <property type="molecule type" value="Genomic_DNA"/>
</dbReference>